<reference evidence="3" key="2">
    <citation type="submission" date="2023-04" db="EMBL/GenBank/DDBJ databases">
        <authorList>
            <person name="Bu L."/>
            <person name="Lu L."/>
            <person name="Laidemitt M.R."/>
            <person name="Zhang S.M."/>
            <person name="Mutuku M."/>
            <person name="Mkoji G."/>
            <person name="Steinauer M."/>
            <person name="Loker E.S."/>
        </authorList>
    </citation>
    <scope>NUCLEOTIDE SEQUENCE</scope>
    <source>
        <strain evidence="3">KasaAsao</strain>
        <tissue evidence="3">Whole Snail</tissue>
    </source>
</reference>
<feature type="region of interest" description="Disordered" evidence="1">
    <location>
        <begin position="582"/>
        <end position="610"/>
    </location>
</feature>
<reference evidence="3" key="1">
    <citation type="journal article" date="2023" name="PLoS Negl. Trop. Dis.">
        <title>A genome sequence for Biomphalaria pfeifferi, the major vector snail for the human-infecting parasite Schistosoma mansoni.</title>
        <authorList>
            <person name="Bu L."/>
            <person name="Lu L."/>
            <person name="Laidemitt M.R."/>
            <person name="Zhang S.M."/>
            <person name="Mutuku M."/>
            <person name="Mkoji G."/>
            <person name="Steinauer M."/>
            <person name="Loker E.S."/>
        </authorList>
    </citation>
    <scope>NUCLEOTIDE SEQUENCE</scope>
    <source>
        <strain evidence="3">KasaAsao</strain>
    </source>
</reference>
<keyword evidence="2" id="KW-0812">Transmembrane</keyword>
<dbReference type="Proteomes" id="UP001233172">
    <property type="component" value="Unassembled WGS sequence"/>
</dbReference>
<feature type="compositionally biased region" description="Basic and acidic residues" evidence="1">
    <location>
        <begin position="148"/>
        <end position="178"/>
    </location>
</feature>
<gene>
    <name evidence="3" type="ORF">Bpfe_008478</name>
</gene>
<feature type="region of interest" description="Disordered" evidence="1">
    <location>
        <begin position="1"/>
        <end position="21"/>
    </location>
</feature>
<feature type="region of interest" description="Disordered" evidence="1">
    <location>
        <begin position="342"/>
        <end position="367"/>
    </location>
</feature>
<feature type="transmembrane region" description="Helical" evidence="2">
    <location>
        <begin position="944"/>
        <end position="961"/>
    </location>
</feature>
<feature type="region of interest" description="Disordered" evidence="1">
    <location>
        <begin position="280"/>
        <end position="300"/>
    </location>
</feature>
<feature type="region of interest" description="Disordered" evidence="1">
    <location>
        <begin position="783"/>
        <end position="817"/>
    </location>
</feature>
<dbReference type="EMBL" id="JASAOG010000027">
    <property type="protein sequence ID" value="KAK0061985.1"/>
    <property type="molecule type" value="Genomic_DNA"/>
</dbReference>
<feature type="compositionally biased region" description="Basic residues" evidence="1">
    <location>
        <begin position="586"/>
        <end position="600"/>
    </location>
</feature>
<evidence type="ECO:0000256" key="2">
    <source>
        <dbReference type="SAM" id="Phobius"/>
    </source>
</evidence>
<evidence type="ECO:0000313" key="4">
    <source>
        <dbReference type="Proteomes" id="UP001233172"/>
    </source>
</evidence>
<sequence>MPVPKNFSRNQSPKPRESPHVPFSAALSMESCSGQKANSRNVESNHSCITVNSALSSATPRSPLSANMCPKISTYRKSLTPAIPKPKSVSSFALCSTSPQVIDHQSWLLSSIPSERYSSNYGTRGFGLRDSTKISTGASSLAFSSSEGESRSAQRKWTSEKAERPRRNTSEGKNREQKQTNWKNVKMSKAQAFEVKNDAESQKVDTTQIDCNSLNAFDSTPQNVDKRLLIEGDTESEQENHYGHLMSTLDGLSNARSLKVTRLRKTPNCISNILVDSYTQTKSQPSNNDAPPPQSQEQALKSCLKAKQTTSKTKLETANTEDRLTQQRVQKEALYKAYRQESAPVKETATNHGKKQQGKLEKQVKRVKKKKTKVAQEFIDRTSANRSETDFQDRPDLCLSSTHTRTAENNTCTNIAISQALDSDNIDTASPVFDTLTLSEDDYCKKKPQKNVQTSCKTLPTSKINLRNGTNLNEDSFKSKRSVTLADQKDVVKRETRSPSKKMKKLVSTIASQALKRREKSNCNVPMNNFKENQRISPGRKTFPKLTSSRVKSLKEANSSMPEKRDHISEVEFKKDLVAALDKKKSSVHKKRSSSVKKPKEKSLSQSSKKVKIDVDDKIANTDFTAKEKDRITARKSERSSSSQKKFLNLMQDFKRNVSPPTFSNAKKSADFEKKQETDDKVCVRSLSKNIPEAKHSRIKIYPADTGHCAVPCMPKRHSSTPPQSKEKRILCEENDIVTFDAQEPCTNSVLSNVQKPHLTSTETAKNAASKIFSHSSGAKICMKSKSSNRGHSLDSNTLMQRRDERPESTSTLSNEASFDNGFDALRKSTSSAVSLLKMTDCTSSQEDRQDLAGGDQGVSSGGFSSSFTSVKSMTNLKLDEFKAIWHGQNPKKVSAMSTSRVYISSNSYIIPIRNLAWNSSSDRPSFAEAPEKEQEPNSRHIELGLIFVMLFIQIILHYFVSSQ</sequence>
<evidence type="ECO:0000256" key="1">
    <source>
        <dbReference type="SAM" id="MobiDB-lite"/>
    </source>
</evidence>
<accession>A0AAD8FF04</accession>
<evidence type="ECO:0000313" key="3">
    <source>
        <dbReference type="EMBL" id="KAK0061985.1"/>
    </source>
</evidence>
<dbReference type="AlphaFoldDB" id="A0AAD8FF04"/>
<feature type="compositionally biased region" description="Polar residues" evidence="1">
    <location>
        <begin position="785"/>
        <end position="800"/>
    </location>
</feature>
<feature type="region of interest" description="Disordered" evidence="1">
    <location>
        <begin position="524"/>
        <end position="549"/>
    </location>
</feature>
<feature type="region of interest" description="Disordered" evidence="1">
    <location>
        <begin position="139"/>
        <end position="185"/>
    </location>
</feature>
<keyword evidence="2" id="KW-1133">Transmembrane helix</keyword>
<name>A0AAD8FF04_BIOPF</name>
<keyword evidence="4" id="KW-1185">Reference proteome</keyword>
<organism evidence="3 4">
    <name type="scientific">Biomphalaria pfeifferi</name>
    <name type="common">Bloodfluke planorb</name>
    <name type="synonym">Freshwater snail</name>
    <dbReference type="NCBI Taxonomy" id="112525"/>
    <lineage>
        <taxon>Eukaryota</taxon>
        <taxon>Metazoa</taxon>
        <taxon>Spiralia</taxon>
        <taxon>Lophotrochozoa</taxon>
        <taxon>Mollusca</taxon>
        <taxon>Gastropoda</taxon>
        <taxon>Heterobranchia</taxon>
        <taxon>Euthyneura</taxon>
        <taxon>Panpulmonata</taxon>
        <taxon>Hygrophila</taxon>
        <taxon>Lymnaeoidea</taxon>
        <taxon>Planorbidae</taxon>
        <taxon>Biomphalaria</taxon>
    </lineage>
</organism>
<protein>
    <submittedName>
        <fullName evidence="3">Uncharacterized protein</fullName>
    </submittedName>
</protein>
<keyword evidence="2" id="KW-0472">Membrane</keyword>
<proteinExistence type="predicted"/>
<feature type="compositionally biased region" description="Polar residues" evidence="1">
    <location>
        <begin position="280"/>
        <end position="299"/>
    </location>
</feature>
<comment type="caution">
    <text evidence="3">The sequence shown here is derived from an EMBL/GenBank/DDBJ whole genome shotgun (WGS) entry which is preliminary data.</text>
</comment>